<dbReference type="KEGG" id="rcf:Poly24_44160"/>
<organism evidence="1 2">
    <name type="scientific">Rosistilla carotiformis</name>
    <dbReference type="NCBI Taxonomy" id="2528017"/>
    <lineage>
        <taxon>Bacteria</taxon>
        <taxon>Pseudomonadati</taxon>
        <taxon>Planctomycetota</taxon>
        <taxon>Planctomycetia</taxon>
        <taxon>Pirellulales</taxon>
        <taxon>Pirellulaceae</taxon>
        <taxon>Rosistilla</taxon>
    </lineage>
</organism>
<evidence type="ECO:0000313" key="1">
    <source>
        <dbReference type="EMBL" id="QDV70690.1"/>
    </source>
</evidence>
<proteinExistence type="predicted"/>
<keyword evidence="2" id="KW-1185">Reference proteome</keyword>
<name>A0A518JYS9_9BACT</name>
<dbReference type="AlphaFoldDB" id="A0A518JYS9"/>
<reference evidence="1 2" key="1">
    <citation type="submission" date="2019-02" db="EMBL/GenBank/DDBJ databases">
        <title>Deep-cultivation of Planctomycetes and their phenomic and genomic characterization uncovers novel biology.</title>
        <authorList>
            <person name="Wiegand S."/>
            <person name="Jogler M."/>
            <person name="Boedeker C."/>
            <person name="Pinto D."/>
            <person name="Vollmers J."/>
            <person name="Rivas-Marin E."/>
            <person name="Kohn T."/>
            <person name="Peeters S.H."/>
            <person name="Heuer A."/>
            <person name="Rast P."/>
            <person name="Oberbeckmann S."/>
            <person name="Bunk B."/>
            <person name="Jeske O."/>
            <person name="Meyerdierks A."/>
            <person name="Storesund J.E."/>
            <person name="Kallscheuer N."/>
            <person name="Luecker S."/>
            <person name="Lage O.M."/>
            <person name="Pohl T."/>
            <person name="Merkel B.J."/>
            <person name="Hornburger P."/>
            <person name="Mueller R.-W."/>
            <person name="Bruemmer F."/>
            <person name="Labrenz M."/>
            <person name="Spormann A.M."/>
            <person name="Op den Camp H."/>
            <person name="Overmann J."/>
            <person name="Amann R."/>
            <person name="Jetten M.S.M."/>
            <person name="Mascher T."/>
            <person name="Medema M.H."/>
            <person name="Devos D.P."/>
            <person name="Kaster A.-K."/>
            <person name="Ovreas L."/>
            <person name="Rohde M."/>
            <person name="Galperin M.Y."/>
            <person name="Jogler C."/>
        </authorList>
    </citation>
    <scope>NUCLEOTIDE SEQUENCE [LARGE SCALE GENOMIC DNA]</scope>
    <source>
        <strain evidence="1 2">Poly24</strain>
    </source>
</reference>
<accession>A0A518JYS9</accession>
<protein>
    <submittedName>
        <fullName evidence="1">Uncharacterized protein</fullName>
    </submittedName>
</protein>
<dbReference type="Proteomes" id="UP000315082">
    <property type="component" value="Chromosome"/>
</dbReference>
<sequence>MEVIVVLDRKAPESPVVDISFTGGVIVSVVAHRMRGRHPPQKFAHASSLRRPQHQLPVIGRQLISEQLNGIPHQSLGQHSLKGFVVGFLVKEIGPRNTTV</sequence>
<gene>
    <name evidence="1" type="ORF">Poly24_44160</name>
</gene>
<evidence type="ECO:0000313" key="2">
    <source>
        <dbReference type="Proteomes" id="UP000315082"/>
    </source>
</evidence>
<dbReference type="EMBL" id="CP036348">
    <property type="protein sequence ID" value="QDV70690.1"/>
    <property type="molecule type" value="Genomic_DNA"/>
</dbReference>